<proteinExistence type="predicted"/>
<gene>
    <name evidence="1" type="ORF">S06H3_05943</name>
</gene>
<comment type="caution">
    <text evidence="1">The sequence shown here is derived from an EMBL/GenBank/DDBJ whole genome shotgun (WGS) entry which is preliminary data.</text>
</comment>
<protein>
    <submittedName>
        <fullName evidence="1">Uncharacterized protein</fullName>
    </submittedName>
</protein>
<dbReference type="EMBL" id="BARV01002253">
    <property type="protein sequence ID" value="GAH90574.1"/>
    <property type="molecule type" value="Genomic_DNA"/>
</dbReference>
<evidence type="ECO:0000313" key="1">
    <source>
        <dbReference type="EMBL" id="GAH90574.1"/>
    </source>
</evidence>
<accession>X1KKA2</accession>
<organism evidence="1">
    <name type="scientific">marine sediment metagenome</name>
    <dbReference type="NCBI Taxonomy" id="412755"/>
    <lineage>
        <taxon>unclassified sequences</taxon>
        <taxon>metagenomes</taxon>
        <taxon>ecological metagenomes</taxon>
    </lineage>
</organism>
<reference evidence="1" key="1">
    <citation type="journal article" date="2014" name="Front. Microbiol.">
        <title>High frequency of phylogenetically diverse reductive dehalogenase-homologous genes in deep subseafloor sedimentary metagenomes.</title>
        <authorList>
            <person name="Kawai M."/>
            <person name="Futagami T."/>
            <person name="Toyoda A."/>
            <person name="Takaki Y."/>
            <person name="Nishi S."/>
            <person name="Hori S."/>
            <person name="Arai W."/>
            <person name="Tsubouchi T."/>
            <person name="Morono Y."/>
            <person name="Uchiyama I."/>
            <person name="Ito T."/>
            <person name="Fujiyama A."/>
            <person name="Inagaki F."/>
            <person name="Takami H."/>
        </authorList>
    </citation>
    <scope>NUCLEOTIDE SEQUENCE</scope>
    <source>
        <strain evidence="1">Expedition CK06-06</strain>
    </source>
</reference>
<dbReference type="AlphaFoldDB" id="X1KKA2"/>
<sequence>MTNYGDFVSAVRALSISYIISRDRKSITLDEELFAIWTIGIFERMTREIAHINII</sequence>
<name>X1KKA2_9ZZZZ</name>